<reference evidence="1 2" key="1">
    <citation type="journal article" date="2021" name="BMC Biol.">
        <title>Horizontally acquired antibacterial genes associated with adaptive radiation of ladybird beetles.</title>
        <authorList>
            <person name="Li H.S."/>
            <person name="Tang X.F."/>
            <person name="Huang Y.H."/>
            <person name="Xu Z.Y."/>
            <person name="Chen M.L."/>
            <person name="Du X.Y."/>
            <person name="Qiu B.Y."/>
            <person name="Chen P.T."/>
            <person name="Zhang W."/>
            <person name="Slipinski A."/>
            <person name="Escalona H.E."/>
            <person name="Waterhouse R.M."/>
            <person name="Zwick A."/>
            <person name="Pang H."/>
        </authorList>
    </citation>
    <scope>NUCLEOTIDE SEQUENCE [LARGE SCALE GENOMIC DNA]</scope>
    <source>
        <strain evidence="1">SYSU2018</strain>
    </source>
</reference>
<gene>
    <name evidence="1" type="ORF">HHI36_024026</name>
</gene>
<protein>
    <submittedName>
        <fullName evidence="1">Uncharacterized protein</fullName>
    </submittedName>
</protein>
<dbReference type="EMBL" id="JABFTP020000169">
    <property type="protein sequence ID" value="KAL3285437.1"/>
    <property type="molecule type" value="Genomic_DNA"/>
</dbReference>
<organism evidence="1 2">
    <name type="scientific">Cryptolaemus montrouzieri</name>
    <dbReference type="NCBI Taxonomy" id="559131"/>
    <lineage>
        <taxon>Eukaryota</taxon>
        <taxon>Metazoa</taxon>
        <taxon>Ecdysozoa</taxon>
        <taxon>Arthropoda</taxon>
        <taxon>Hexapoda</taxon>
        <taxon>Insecta</taxon>
        <taxon>Pterygota</taxon>
        <taxon>Neoptera</taxon>
        <taxon>Endopterygota</taxon>
        <taxon>Coleoptera</taxon>
        <taxon>Polyphaga</taxon>
        <taxon>Cucujiformia</taxon>
        <taxon>Coccinelloidea</taxon>
        <taxon>Coccinellidae</taxon>
        <taxon>Scymninae</taxon>
        <taxon>Scymnini</taxon>
        <taxon>Cryptolaemus</taxon>
    </lineage>
</organism>
<dbReference type="Proteomes" id="UP001516400">
    <property type="component" value="Unassembled WGS sequence"/>
</dbReference>
<comment type="caution">
    <text evidence="1">The sequence shown here is derived from an EMBL/GenBank/DDBJ whole genome shotgun (WGS) entry which is preliminary data.</text>
</comment>
<dbReference type="AlphaFoldDB" id="A0ABD2P459"/>
<proteinExistence type="predicted"/>
<evidence type="ECO:0000313" key="2">
    <source>
        <dbReference type="Proteomes" id="UP001516400"/>
    </source>
</evidence>
<evidence type="ECO:0000313" key="1">
    <source>
        <dbReference type="EMBL" id="KAL3285437.1"/>
    </source>
</evidence>
<keyword evidence="2" id="KW-1185">Reference proteome</keyword>
<sequence>MSSLIMNYINSLYSLKVNETRLKENINTFKDFTEKLFKAMNGIITEDVVTDHINIYIQLISELSEEVDDITAYIFFALRNIIQPKIISPRELRDELLKVKL</sequence>
<name>A0ABD2P459_9CUCU</name>
<accession>A0ABD2P459</accession>